<evidence type="ECO:0000313" key="3">
    <source>
        <dbReference type="EMBL" id="KDB53023.1"/>
    </source>
</evidence>
<dbReference type="InterPro" id="IPR017746">
    <property type="entry name" value="Cellulose_synthase_operon_BcsQ"/>
</dbReference>
<organism evidence="3 4">
    <name type="scientific">Sphaerotilus natans subsp. natans DSM 6575</name>
    <dbReference type="NCBI Taxonomy" id="1286631"/>
    <lineage>
        <taxon>Bacteria</taxon>
        <taxon>Pseudomonadati</taxon>
        <taxon>Pseudomonadota</taxon>
        <taxon>Betaproteobacteria</taxon>
        <taxon>Burkholderiales</taxon>
        <taxon>Sphaerotilaceae</taxon>
        <taxon>Sphaerotilus</taxon>
    </lineage>
</organism>
<dbReference type="STRING" id="34103.SAMN05421778_102275"/>
<dbReference type="PANTHER" id="PTHR32309:SF13">
    <property type="entry name" value="FERRIC ENTEROBACTIN TRANSPORT PROTEIN FEPE"/>
    <property type="match status" value="1"/>
</dbReference>
<comment type="caution">
    <text evidence="3">The sequence shown here is derived from an EMBL/GenBank/DDBJ whole genome shotgun (WGS) entry which is preliminary data.</text>
</comment>
<dbReference type="Gene3D" id="3.40.50.300">
    <property type="entry name" value="P-loop containing nucleotide triphosphate hydrolases"/>
    <property type="match status" value="1"/>
</dbReference>
<keyword evidence="4" id="KW-1185">Reference proteome</keyword>
<evidence type="ECO:0000256" key="1">
    <source>
        <dbReference type="ARBA" id="ARBA00022741"/>
    </source>
</evidence>
<dbReference type="PANTHER" id="PTHR32309">
    <property type="entry name" value="TYROSINE-PROTEIN KINASE"/>
    <property type="match status" value="1"/>
</dbReference>
<dbReference type="InterPro" id="IPR037257">
    <property type="entry name" value="T2SS_E_N_sf"/>
</dbReference>
<evidence type="ECO:0000256" key="2">
    <source>
        <dbReference type="ARBA" id="ARBA00022840"/>
    </source>
</evidence>
<dbReference type="CDD" id="cd05387">
    <property type="entry name" value="BY-kinase"/>
    <property type="match status" value="1"/>
</dbReference>
<dbReference type="AlphaFoldDB" id="A0A059KPM0"/>
<dbReference type="Pfam" id="PF06564">
    <property type="entry name" value="CBP_BcsQ"/>
    <property type="match status" value="1"/>
</dbReference>
<sequence>MSPRDGHDQLLQVAVPPGERPLGELLRDVCPLGDADIARIVALQAERELRFGEAALQLGLVQPAQLQQALARQFGYACVDVAAHPHLAELSVAADPHGPAAELWRDLRAQLMLRVPAPMPGPGPGSARAHPPGRVLAIVSPRRGDGRSHAAANLAAAFSQLGERTVLVDADLRAPRLHRLFGLADRPDRPGLSVLLADPARQPEPQRIDVLPCLALLPVGAPPPNPLELLERGRFAALLRNLATRFDRVIVDTPAATDGADARVIAAACGEALVLARRHHARAAELGALVESLRRESVDLAGVVMRGD</sequence>
<dbReference type="SUPFAM" id="SSF52540">
    <property type="entry name" value="P-loop containing nucleoside triphosphate hydrolases"/>
    <property type="match status" value="1"/>
</dbReference>
<dbReference type="InterPro" id="IPR050445">
    <property type="entry name" value="Bact_polysacc_biosynth/exp"/>
</dbReference>
<accession>A0A059KPM0</accession>
<keyword evidence="2" id="KW-0067">ATP-binding</keyword>
<keyword evidence="1" id="KW-0547">Nucleotide-binding</keyword>
<proteinExistence type="predicted"/>
<dbReference type="GO" id="GO:0004713">
    <property type="term" value="F:protein tyrosine kinase activity"/>
    <property type="evidence" value="ECO:0007669"/>
    <property type="project" value="TreeGrafter"/>
</dbReference>
<dbReference type="GO" id="GO:0005886">
    <property type="term" value="C:plasma membrane"/>
    <property type="evidence" value="ECO:0007669"/>
    <property type="project" value="TreeGrafter"/>
</dbReference>
<name>A0A059KPM0_9BURK</name>
<gene>
    <name evidence="3" type="ORF">X805_13850</name>
</gene>
<dbReference type="InterPro" id="IPR027417">
    <property type="entry name" value="P-loop_NTPase"/>
</dbReference>
<reference evidence="3 4" key="1">
    <citation type="journal article" date="2014" name="FEMS Microbiol. Ecol.">
        <title>Sphaerotilus natans encrusted with nanoball-shaped Fe(III) oxide minerals formed by nitrate-reducing mixotrophic Fe(II) oxidation.</title>
        <authorList>
            <person name="Park S."/>
            <person name="Kim D.H."/>
            <person name="Lee J.H."/>
            <person name="Hur H.G."/>
        </authorList>
    </citation>
    <scope>NUCLEOTIDE SEQUENCE [LARGE SCALE GENOMIC DNA]</scope>
    <source>
        <strain evidence="3 4">DSM 6575</strain>
    </source>
</reference>
<dbReference type="EMBL" id="AZRA01000032">
    <property type="protein sequence ID" value="KDB53023.1"/>
    <property type="molecule type" value="Genomic_DNA"/>
</dbReference>
<dbReference type="eggNOG" id="COG0489">
    <property type="taxonomic scope" value="Bacteria"/>
</dbReference>
<dbReference type="RefSeq" id="WP_051631721.1">
    <property type="nucleotide sequence ID" value="NZ_AZRA01000032.1"/>
</dbReference>
<protein>
    <submittedName>
        <fullName evidence="3">Uncharacterized protein</fullName>
    </submittedName>
</protein>
<dbReference type="Proteomes" id="UP000026714">
    <property type="component" value="Unassembled WGS sequence"/>
</dbReference>
<dbReference type="SUPFAM" id="SSF160246">
    <property type="entry name" value="EspE N-terminal domain-like"/>
    <property type="match status" value="1"/>
</dbReference>
<evidence type="ECO:0000313" key="4">
    <source>
        <dbReference type="Proteomes" id="UP000026714"/>
    </source>
</evidence>
<dbReference type="InterPro" id="IPR005702">
    <property type="entry name" value="Wzc-like_C"/>
</dbReference>